<evidence type="ECO:0000313" key="2">
    <source>
        <dbReference type="Proteomes" id="UP001055811"/>
    </source>
</evidence>
<evidence type="ECO:0000313" key="1">
    <source>
        <dbReference type="EMBL" id="KAI3740805.1"/>
    </source>
</evidence>
<comment type="caution">
    <text evidence="1">The sequence shown here is derived from an EMBL/GenBank/DDBJ whole genome shotgun (WGS) entry which is preliminary data.</text>
</comment>
<sequence>MSASASSAQQEQHPIKEPTQILDHDMDKDESTNQPDISSPKIQHTIDAPMEDTIKKDPTPDQVRNHLKNLIQQELNFIKRICPELGKHKEHIEKEFKDASNLFERLTREACQLKELKDLKKIVTKLKLQIPNEYRKYGLTDQQKEQQKDADKKGILSTNLQKIMPRLHNKLFHESPFCKTIQQRYDELSRELKLCLLCFSVFPENALISRRLMVYWWIGEGFVPLEDDLTVGRTKEDYANDFFRELIDKDFIEPVSKWHGRNVAICKMHPMVRAAIIMIADRVKFFDFDEYGDPKDFGKFDEIESPDEIPENYPLGDPRELFDFYDEYLDETPELIQFSDLNGAPTPFAVYPQNRDQPKVEDRDGKPIDTSKKYYYYRKKKIVTRSYKVCLMGSGLSKPIPWEKLHSLFNVKDDILEVKPEWFIRMKNANMVFLGRWQSSAAHHIEVEEFDFEKSLENMSHVRFFSLQGVSRVYKLPNSISKLESLLILDLRACHNLEIIPNTIGLLKCLTHLDMSECYLLTDIPKEISCLVNLQVLKGFVVVDSPGKHVCTLHDLINLEHLRKLSMYTHMKDFPQESHLDALQKLDMLRKLTILWGGHDPKLKSEKLKVDVQPKKKDNLSTRAIKLIPKKQWVKGSMRRMNAFNTSTLGWRLEKLDLKCFPTSVTPNWLTPGALKGLKKLYIRGGKFSDLGQYQDVLEWDDSPIPPKDRWNVEVLRLKYLDEIKVDWRELQDLFPQMTSLEKVKCPRLTLFPCNERGVWTNKTPPTT</sequence>
<proteinExistence type="predicted"/>
<keyword evidence="2" id="KW-1185">Reference proteome</keyword>
<dbReference type="EMBL" id="CM042013">
    <property type="protein sequence ID" value="KAI3740805.1"/>
    <property type="molecule type" value="Genomic_DNA"/>
</dbReference>
<reference evidence="1 2" key="2">
    <citation type="journal article" date="2022" name="Mol. Ecol. Resour.">
        <title>The genomes of chicory, endive, great burdock and yacon provide insights into Asteraceae paleo-polyploidization history and plant inulin production.</title>
        <authorList>
            <person name="Fan W."/>
            <person name="Wang S."/>
            <person name="Wang H."/>
            <person name="Wang A."/>
            <person name="Jiang F."/>
            <person name="Liu H."/>
            <person name="Zhao H."/>
            <person name="Xu D."/>
            <person name="Zhang Y."/>
        </authorList>
    </citation>
    <scope>NUCLEOTIDE SEQUENCE [LARGE SCALE GENOMIC DNA]</scope>
    <source>
        <strain evidence="2">cv. Punajuju</strain>
        <tissue evidence="1">Leaves</tissue>
    </source>
</reference>
<reference evidence="2" key="1">
    <citation type="journal article" date="2022" name="Mol. Ecol. Resour.">
        <title>The genomes of chicory, endive, great burdock and yacon provide insights into Asteraceae palaeo-polyploidization history and plant inulin production.</title>
        <authorList>
            <person name="Fan W."/>
            <person name="Wang S."/>
            <person name="Wang H."/>
            <person name="Wang A."/>
            <person name="Jiang F."/>
            <person name="Liu H."/>
            <person name="Zhao H."/>
            <person name="Xu D."/>
            <person name="Zhang Y."/>
        </authorList>
    </citation>
    <scope>NUCLEOTIDE SEQUENCE [LARGE SCALE GENOMIC DNA]</scope>
    <source>
        <strain evidence="2">cv. Punajuju</strain>
    </source>
</reference>
<gene>
    <name evidence="1" type="ORF">L2E82_31279</name>
</gene>
<name>A0ACB9D2Q2_CICIN</name>
<accession>A0ACB9D2Q2</accession>
<organism evidence="1 2">
    <name type="scientific">Cichorium intybus</name>
    <name type="common">Chicory</name>
    <dbReference type="NCBI Taxonomy" id="13427"/>
    <lineage>
        <taxon>Eukaryota</taxon>
        <taxon>Viridiplantae</taxon>
        <taxon>Streptophyta</taxon>
        <taxon>Embryophyta</taxon>
        <taxon>Tracheophyta</taxon>
        <taxon>Spermatophyta</taxon>
        <taxon>Magnoliopsida</taxon>
        <taxon>eudicotyledons</taxon>
        <taxon>Gunneridae</taxon>
        <taxon>Pentapetalae</taxon>
        <taxon>asterids</taxon>
        <taxon>campanulids</taxon>
        <taxon>Asterales</taxon>
        <taxon>Asteraceae</taxon>
        <taxon>Cichorioideae</taxon>
        <taxon>Cichorieae</taxon>
        <taxon>Cichoriinae</taxon>
        <taxon>Cichorium</taxon>
    </lineage>
</organism>
<protein>
    <submittedName>
        <fullName evidence="1">Uncharacterized protein</fullName>
    </submittedName>
</protein>
<dbReference type="Proteomes" id="UP001055811">
    <property type="component" value="Linkage Group LG05"/>
</dbReference>